<comment type="caution">
    <text evidence="4">The sequence shown here is derived from an EMBL/GenBank/DDBJ whole genome shotgun (WGS) entry which is preliminary data.</text>
</comment>
<sequence>MYKTQCLSTHLTSFGGDMVVPPNTIDFKTVFSLEKFLESMPVFCTVIIVLLIYVVVIIWARREDKKDLIKWGASPLEDNLPTDNYHYQLTVYTGVKKKAGTKSRISFIMSGDSADTGVRRLYDGKRKNCIGPLTYLRIWHDNTGKGKYRGWFLDQIQVTDIQTGEKFFFLCGRWLAVEEDDGMVDRILPVAGFNDLTAFKHLFSSSVRKKLTNDHLWFSVVSRPTRSNFTRVQRISCCVCLLFLTMITNCMFFKSDERVEKVKPTFLKPQNKNGGEMTRENALT</sequence>
<feature type="transmembrane region" description="Helical" evidence="2">
    <location>
        <begin position="235"/>
        <end position="254"/>
    </location>
</feature>
<dbReference type="InterPro" id="IPR001024">
    <property type="entry name" value="PLAT/LH2_dom"/>
</dbReference>
<dbReference type="PROSITE" id="PS50095">
    <property type="entry name" value="PLAT"/>
    <property type="match status" value="1"/>
</dbReference>
<evidence type="ECO:0000313" key="5">
    <source>
        <dbReference type="Proteomes" id="UP001208570"/>
    </source>
</evidence>
<dbReference type="InterPro" id="IPR051223">
    <property type="entry name" value="Polycystin"/>
</dbReference>
<comment type="caution">
    <text evidence="1">Lacks conserved residue(s) required for the propagation of feature annotation.</text>
</comment>
<dbReference type="PANTHER" id="PTHR10877">
    <property type="entry name" value="POLYCYSTIN FAMILY MEMBER"/>
    <property type="match status" value="1"/>
</dbReference>
<evidence type="ECO:0000256" key="2">
    <source>
        <dbReference type="SAM" id="Phobius"/>
    </source>
</evidence>
<reference evidence="4" key="1">
    <citation type="journal article" date="2023" name="Mol. Biol. Evol.">
        <title>Third-Generation Sequencing Reveals the Adaptive Role of the Epigenome in Three Deep-Sea Polychaetes.</title>
        <authorList>
            <person name="Perez M."/>
            <person name="Aroh O."/>
            <person name="Sun Y."/>
            <person name="Lan Y."/>
            <person name="Juniper S.K."/>
            <person name="Young C.R."/>
            <person name="Angers B."/>
            <person name="Qian P.Y."/>
        </authorList>
    </citation>
    <scope>NUCLEOTIDE SEQUENCE</scope>
    <source>
        <strain evidence="4">P08H-3</strain>
    </source>
</reference>
<dbReference type="InterPro" id="IPR036392">
    <property type="entry name" value="PLAT/LH2_dom_sf"/>
</dbReference>
<dbReference type="GO" id="GO:0050982">
    <property type="term" value="P:detection of mechanical stimulus"/>
    <property type="evidence" value="ECO:0007669"/>
    <property type="project" value="TreeGrafter"/>
</dbReference>
<name>A0AAD9N2M0_9ANNE</name>
<feature type="transmembrane region" description="Helical" evidence="2">
    <location>
        <begin position="40"/>
        <end position="60"/>
    </location>
</feature>
<dbReference type="GO" id="GO:0005262">
    <property type="term" value="F:calcium channel activity"/>
    <property type="evidence" value="ECO:0007669"/>
    <property type="project" value="TreeGrafter"/>
</dbReference>
<organism evidence="4 5">
    <name type="scientific">Paralvinella palmiformis</name>
    <dbReference type="NCBI Taxonomy" id="53620"/>
    <lineage>
        <taxon>Eukaryota</taxon>
        <taxon>Metazoa</taxon>
        <taxon>Spiralia</taxon>
        <taxon>Lophotrochozoa</taxon>
        <taxon>Annelida</taxon>
        <taxon>Polychaeta</taxon>
        <taxon>Sedentaria</taxon>
        <taxon>Canalipalpata</taxon>
        <taxon>Terebellida</taxon>
        <taxon>Terebelliformia</taxon>
        <taxon>Alvinellidae</taxon>
        <taxon>Paralvinella</taxon>
    </lineage>
</organism>
<evidence type="ECO:0000313" key="4">
    <source>
        <dbReference type="EMBL" id="KAK2152741.1"/>
    </source>
</evidence>
<evidence type="ECO:0000259" key="3">
    <source>
        <dbReference type="PROSITE" id="PS50095"/>
    </source>
</evidence>
<dbReference type="SMART" id="SM00308">
    <property type="entry name" value="LH2"/>
    <property type="match status" value="1"/>
</dbReference>
<keyword evidence="5" id="KW-1185">Reference proteome</keyword>
<dbReference type="Pfam" id="PF01477">
    <property type="entry name" value="PLAT"/>
    <property type="match status" value="1"/>
</dbReference>
<dbReference type="EMBL" id="JAODUP010000320">
    <property type="protein sequence ID" value="KAK2152741.1"/>
    <property type="molecule type" value="Genomic_DNA"/>
</dbReference>
<accession>A0AAD9N2M0</accession>
<dbReference type="Gene3D" id="2.60.60.20">
    <property type="entry name" value="PLAT/LH2 domain"/>
    <property type="match status" value="1"/>
</dbReference>
<dbReference type="Proteomes" id="UP001208570">
    <property type="component" value="Unassembled WGS sequence"/>
</dbReference>
<keyword evidence="2" id="KW-0472">Membrane</keyword>
<keyword evidence="2" id="KW-0812">Transmembrane</keyword>
<dbReference type="GO" id="GO:0016020">
    <property type="term" value="C:membrane"/>
    <property type="evidence" value="ECO:0007669"/>
    <property type="project" value="TreeGrafter"/>
</dbReference>
<protein>
    <recommendedName>
        <fullName evidence="3">PLAT domain-containing protein</fullName>
    </recommendedName>
</protein>
<dbReference type="AlphaFoldDB" id="A0AAD9N2M0"/>
<proteinExistence type="predicted"/>
<dbReference type="PANTHER" id="PTHR10877:SF194">
    <property type="entry name" value="LOCATION OF VULVA DEFECTIVE 1"/>
    <property type="match status" value="1"/>
</dbReference>
<evidence type="ECO:0000256" key="1">
    <source>
        <dbReference type="PROSITE-ProRule" id="PRU00152"/>
    </source>
</evidence>
<feature type="domain" description="PLAT" evidence="3">
    <location>
        <begin position="85"/>
        <end position="189"/>
    </location>
</feature>
<keyword evidence="2" id="KW-1133">Transmembrane helix</keyword>
<gene>
    <name evidence="4" type="ORF">LSH36_320g04030</name>
</gene>
<dbReference type="SUPFAM" id="SSF49723">
    <property type="entry name" value="Lipase/lipooxygenase domain (PLAT/LH2 domain)"/>
    <property type="match status" value="1"/>
</dbReference>